<accession>A9NUY9</accession>
<evidence type="ECO:0000256" key="3">
    <source>
        <dbReference type="SAM" id="MobiDB-lite"/>
    </source>
</evidence>
<evidence type="ECO:0000313" key="5">
    <source>
        <dbReference type="EMBL" id="ABK24450.1"/>
    </source>
</evidence>
<dbReference type="GO" id="GO:0003723">
    <property type="term" value="F:RNA binding"/>
    <property type="evidence" value="ECO:0007669"/>
    <property type="project" value="UniProtKB-UniRule"/>
</dbReference>
<name>A9NUY9_PICSI</name>
<dbReference type="Pfam" id="PF00013">
    <property type="entry name" value="KH_1"/>
    <property type="match status" value="3"/>
</dbReference>
<dbReference type="Gene3D" id="3.30.1370.10">
    <property type="entry name" value="K Homology domain, type 1"/>
    <property type="match status" value="3"/>
</dbReference>
<feature type="domain" description="K Homology" evidence="4">
    <location>
        <begin position="44"/>
        <end position="117"/>
    </location>
</feature>
<feature type="region of interest" description="Disordered" evidence="3">
    <location>
        <begin position="1"/>
        <end position="43"/>
    </location>
</feature>
<dbReference type="CDD" id="cd22514">
    <property type="entry name" value="KH-I_BTR1_rpt3"/>
    <property type="match status" value="1"/>
</dbReference>
<evidence type="ECO:0000259" key="4">
    <source>
        <dbReference type="SMART" id="SM00322"/>
    </source>
</evidence>
<dbReference type="OMA" id="SIAKEPH"/>
<evidence type="ECO:0000256" key="2">
    <source>
        <dbReference type="PROSITE-ProRule" id="PRU00117"/>
    </source>
</evidence>
<dbReference type="EMBL" id="EF085143">
    <property type="protein sequence ID" value="ABK24450.1"/>
    <property type="molecule type" value="mRNA"/>
</dbReference>
<dbReference type="InterPro" id="IPR004087">
    <property type="entry name" value="KH_dom"/>
</dbReference>
<keyword evidence="2" id="KW-0694">RNA-binding</keyword>
<dbReference type="InterPro" id="IPR036612">
    <property type="entry name" value="KH_dom_type_1_sf"/>
</dbReference>
<dbReference type="CDD" id="cd22513">
    <property type="entry name" value="KH-I_BTR1_rpt1"/>
    <property type="match status" value="1"/>
</dbReference>
<dbReference type="PROSITE" id="PS50084">
    <property type="entry name" value="KH_TYPE_1"/>
    <property type="match status" value="3"/>
</dbReference>
<sequence length="357" mass="37532">MSEALDLSPMDTPESPASGYSTSPSRSPKRDGLIYEPSEDGSKTSSCLRLLVSNAAAGSVIGKGGATVSDFQTQSGARIQLSRNHEFFPGTTDRIILVTGSINEILTAANLILQKLLSEAEDNNDVDEKTSQVRLVLPNSVCGGIIGKGGATIKSFVEHSQASIKLSSQDQILPGVSDRLVTITGTLEQQLRAIFLIVSKLAEDPNYAQYANAPLSYTGGSVAGIQGIPGGYTPVGYGLPNYGSSVYGVNARNNKGLMAPLVAMRSPLPIGVPLVASGALTSVKMAVPDDRVGVIVGRAGRTILDIQQVSGAKIKISDRGDFISGTNDRQVTISGPIDAVQHARHMLEQRLSSDLER</sequence>
<dbReference type="PANTHER" id="PTHR10288">
    <property type="entry name" value="KH DOMAIN CONTAINING RNA BINDING PROTEIN"/>
    <property type="match status" value="1"/>
</dbReference>
<feature type="domain" description="K Homology" evidence="4">
    <location>
        <begin position="279"/>
        <end position="352"/>
    </location>
</feature>
<dbReference type="CDD" id="cd22437">
    <property type="entry name" value="KH-I_BTR1_rpt2"/>
    <property type="match status" value="1"/>
</dbReference>
<protein>
    <recommendedName>
        <fullName evidence="4">K Homology domain-containing protein</fullName>
    </recommendedName>
</protein>
<evidence type="ECO:0000256" key="1">
    <source>
        <dbReference type="ARBA" id="ARBA00022737"/>
    </source>
</evidence>
<organism evidence="5">
    <name type="scientific">Picea sitchensis</name>
    <name type="common">Sitka spruce</name>
    <name type="synonym">Pinus sitchensis</name>
    <dbReference type="NCBI Taxonomy" id="3332"/>
    <lineage>
        <taxon>Eukaryota</taxon>
        <taxon>Viridiplantae</taxon>
        <taxon>Streptophyta</taxon>
        <taxon>Embryophyta</taxon>
        <taxon>Tracheophyta</taxon>
        <taxon>Spermatophyta</taxon>
        <taxon>Pinopsida</taxon>
        <taxon>Pinidae</taxon>
        <taxon>Conifers I</taxon>
        <taxon>Pinales</taxon>
        <taxon>Pinaceae</taxon>
        <taxon>Picea</taxon>
    </lineage>
</organism>
<dbReference type="SUPFAM" id="SSF54791">
    <property type="entry name" value="Eukaryotic type KH-domain (KH-domain type I)"/>
    <property type="match status" value="3"/>
</dbReference>
<keyword evidence="1" id="KW-0677">Repeat</keyword>
<dbReference type="InterPro" id="IPR004088">
    <property type="entry name" value="KH_dom_type_1"/>
</dbReference>
<dbReference type="SMART" id="SM00322">
    <property type="entry name" value="KH"/>
    <property type="match status" value="3"/>
</dbReference>
<proteinExistence type="evidence at transcript level"/>
<feature type="domain" description="K Homology" evidence="4">
    <location>
        <begin position="129"/>
        <end position="202"/>
    </location>
</feature>
<dbReference type="AlphaFoldDB" id="A9NUY9"/>
<reference evidence="5" key="1">
    <citation type="journal article" date="2008" name="BMC Genomics">
        <title>A conifer genomics resource of 200,000 spruce (Picea spp.) ESTs and 6,464 high-quality, sequence-finished full-length cDNAs for Sitka spruce (Picea sitchensis).</title>
        <authorList>
            <person name="Ralph S.G."/>
            <person name="Chun H.J."/>
            <person name="Kolosova N."/>
            <person name="Cooper D."/>
            <person name="Oddy C."/>
            <person name="Ritland C.E."/>
            <person name="Kirkpatrick R."/>
            <person name="Moore R."/>
            <person name="Barber S."/>
            <person name="Holt R.A."/>
            <person name="Jones S.J."/>
            <person name="Marra M.A."/>
            <person name="Douglas C.J."/>
            <person name="Ritland K."/>
            <person name="Bohlmann J."/>
        </authorList>
    </citation>
    <scope>NUCLEOTIDE SEQUENCE</scope>
    <source>
        <tissue evidence="5">Bark</tissue>
    </source>
</reference>